<evidence type="ECO:0000256" key="3">
    <source>
        <dbReference type="ARBA" id="ARBA00022692"/>
    </source>
</evidence>
<dbReference type="PANTHER" id="PTHR34478:SF1">
    <property type="entry name" value="PROTEIN LEMA"/>
    <property type="match status" value="1"/>
</dbReference>
<feature type="transmembrane region" description="Helical" evidence="6">
    <location>
        <begin position="6"/>
        <end position="22"/>
    </location>
</feature>
<sequence length="184" mass="21233">MTDIVILVTLIILGIFIFKYLMDTYNRLVMLNFNTDKAFANIDVVLMQRAEEIPNLVKLLNKHIEYEKSTLEKLTQLRVSCQTAKNQNDKVAAHNEMTSLLGNVLAVAENYPELRSSESFLGLQKRVSKIEDIISDRREFFNESVNLYNIGIHQFPDLFLAKIMSYKAKSLLIISEQEKHYDGI</sequence>
<dbReference type="EMBL" id="PJAI02000010">
    <property type="protein sequence ID" value="TYK65426.1"/>
    <property type="molecule type" value="Genomic_DNA"/>
</dbReference>
<evidence type="ECO:0000256" key="1">
    <source>
        <dbReference type="ARBA" id="ARBA00004167"/>
    </source>
</evidence>
<gene>
    <name evidence="7" type="ORF">CWS31_010035</name>
</gene>
<dbReference type="Proteomes" id="UP000815846">
    <property type="component" value="Unassembled WGS sequence"/>
</dbReference>
<comment type="subcellular location">
    <subcellularLocation>
        <location evidence="1">Membrane</location>
        <topology evidence="1">Single-pass membrane protein</topology>
    </subcellularLocation>
</comment>
<comment type="caution">
    <text evidence="7">The sequence shown here is derived from an EMBL/GenBank/DDBJ whole genome shotgun (WGS) entry which is preliminary data.</text>
</comment>
<dbReference type="Pfam" id="PF04011">
    <property type="entry name" value="LemA"/>
    <property type="match status" value="1"/>
</dbReference>
<protein>
    <submittedName>
        <fullName evidence="7">LemA family protein</fullName>
    </submittedName>
</protein>
<keyword evidence="5 6" id="KW-0472">Membrane</keyword>
<name>A0ABY3MW97_9GAMM</name>
<evidence type="ECO:0000313" key="7">
    <source>
        <dbReference type="EMBL" id="TYK65426.1"/>
    </source>
</evidence>
<reference evidence="7 8" key="1">
    <citation type="submission" date="2019-08" db="EMBL/GenBank/DDBJ databases">
        <title>Microbe sample from Colwellia echini.</title>
        <authorList>
            <person name="Christiansen L."/>
            <person name="Pathiraja D."/>
            <person name="Schultz-Johansen M."/>
            <person name="Choi I.-G."/>
            <person name="Stougaard P."/>
        </authorList>
    </citation>
    <scope>NUCLEOTIDE SEQUENCE [LARGE SCALE GENOMIC DNA]</scope>
    <source>
        <strain evidence="7 8">A3</strain>
    </source>
</reference>
<dbReference type="InterPro" id="IPR007156">
    <property type="entry name" value="MamQ_LemA"/>
</dbReference>
<organism evidence="7 8">
    <name type="scientific">Colwellia echini</name>
    <dbReference type="NCBI Taxonomy" id="1982103"/>
    <lineage>
        <taxon>Bacteria</taxon>
        <taxon>Pseudomonadati</taxon>
        <taxon>Pseudomonadota</taxon>
        <taxon>Gammaproteobacteria</taxon>
        <taxon>Alteromonadales</taxon>
        <taxon>Colwelliaceae</taxon>
        <taxon>Colwellia</taxon>
    </lineage>
</organism>
<dbReference type="RefSeq" id="WP_101344945.1">
    <property type="nucleotide sequence ID" value="NZ_PJAI02000010.1"/>
</dbReference>
<dbReference type="SUPFAM" id="SSF140478">
    <property type="entry name" value="LemA-like"/>
    <property type="match status" value="1"/>
</dbReference>
<evidence type="ECO:0000256" key="4">
    <source>
        <dbReference type="ARBA" id="ARBA00022989"/>
    </source>
</evidence>
<keyword evidence="8" id="KW-1185">Reference proteome</keyword>
<keyword evidence="4 6" id="KW-1133">Transmembrane helix</keyword>
<evidence type="ECO:0000256" key="2">
    <source>
        <dbReference type="ARBA" id="ARBA00008854"/>
    </source>
</evidence>
<evidence type="ECO:0000256" key="6">
    <source>
        <dbReference type="SAM" id="Phobius"/>
    </source>
</evidence>
<proteinExistence type="inferred from homology"/>
<accession>A0ABY3MW97</accession>
<dbReference type="PANTHER" id="PTHR34478">
    <property type="entry name" value="PROTEIN LEMA"/>
    <property type="match status" value="1"/>
</dbReference>
<dbReference type="InterPro" id="IPR023353">
    <property type="entry name" value="LemA-like_dom_sf"/>
</dbReference>
<evidence type="ECO:0000256" key="5">
    <source>
        <dbReference type="ARBA" id="ARBA00023136"/>
    </source>
</evidence>
<keyword evidence="3 6" id="KW-0812">Transmembrane</keyword>
<comment type="similarity">
    <text evidence="2">Belongs to the LemA family.</text>
</comment>
<dbReference type="Gene3D" id="1.20.1440.20">
    <property type="entry name" value="LemA-like domain"/>
    <property type="match status" value="1"/>
</dbReference>
<evidence type="ECO:0000313" key="8">
    <source>
        <dbReference type="Proteomes" id="UP000815846"/>
    </source>
</evidence>